<keyword evidence="2" id="KW-1185">Reference proteome</keyword>
<protein>
    <submittedName>
        <fullName evidence="1">Uncharacterized protein</fullName>
    </submittedName>
</protein>
<dbReference type="EMBL" id="OZ023720">
    <property type="protein sequence ID" value="CAK9869741.1"/>
    <property type="molecule type" value="Genomic_DNA"/>
</dbReference>
<evidence type="ECO:0000313" key="1">
    <source>
        <dbReference type="EMBL" id="CAK9869741.1"/>
    </source>
</evidence>
<dbReference type="Proteomes" id="UP001497522">
    <property type="component" value="Chromosome 19"/>
</dbReference>
<accession>A0ABP1B431</accession>
<evidence type="ECO:0000313" key="2">
    <source>
        <dbReference type="Proteomes" id="UP001497522"/>
    </source>
</evidence>
<gene>
    <name evidence="1" type="ORF">CSSPJE1EN2_LOCUS12499</name>
</gene>
<organism evidence="1 2">
    <name type="scientific">Sphagnum jensenii</name>
    <dbReference type="NCBI Taxonomy" id="128206"/>
    <lineage>
        <taxon>Eukaryota</taxon>
        <taxon>Viridiplantae</taxon>
        <taxon>Streptophyta</taxon>
        <taxon>Embryophyta</taxon>
        <taxon>Bryophyta</taxon>
        <taxon>Sphagnophytina</taxon>
        <taxon>Sphagnopsida</taxon>
        <taxon>Sphagnales</taxon>
        <taxon>Sphagnaceae</taxon>
        <taxon>Sphagnum</taxon>
    </lineage>
</organism>
<sequence length="185" mass="20982">MLPCEWVIDLSGEYGFDCHLLVLVNGLQVVADTVPTHGVEQVVDLGRVGTAAQDDHLSLRVVDVWDAVEDQLDVVDLSLDEILHVQVGADRATERLLVVVKRLELYRRREQAPQVDRVGVVTDRRLVQLQEEAVLRSIVDKHLDDWARVIVRVDDLTIVEVPRIQPQVANDVMHFEKEGMQGQRE</sequence>
<reference evidence="1" key="1">
    <citation type="submission" date="2024-03" db="EMBL/GenBank/DDBJ databases">
        <authorList>
            <consortium name="ELIXIR-Norway"/>
            <consortium name="Elixir Norway"/>
        </authorList>
    </citation>
    <scope>NUCLEOTIDE SEQUENCE</scope>
</reference>
<name>A0ABP1B431_9BRYO</name>
<proteinExistence type="predicted"/>